<dbReference type="EMBL" id="MGGP01000001">
    <property type="protein sequence ID" value="OGM33474.1"/>
    <property type="molecule type" value="Genomic_DNA"/>
</dbReference>
<dbReference type="AlphaFoldDB" id="A0A1F7Z1Z5"/>
<organism evidence="1 2">
    <name type="scientific">Candidatus Woesebacteria bacterium RIFCSPHIGHO2_01_FULL_44_21</name>
    <dbReference type="NCBI Taxonomy" id="1802503"/>
    <lineage>
        <taxon>Bacteria</taxon>
        <taxon>Candidatus Woeseibacteriota</taxon>
    </lineage>
</organism>
<evidence type="ECO:0000313" key="1">
    <source>
        <dbReference type="EMBL" id="OGM33474.1"/>
    </source>
</evidence>
<gene>
    <name evidence="1" type="ORF">A2803_04740</name>
</gene>
<dbReference type="Gene3D" id="3.40.50.10320">
    <property type="entry name" value="LmbE-like"/>
    <property type="match status" value="1"/>
</dbReference>
<proteinExistence type="predicted"/>
<dbReference type="PANTHER" id="PTHR12993:SF11">
    <property type="entry name" value="N-ACETYLGLUCOSAMINYL-PHOSPHATIDYLINOSITOL DE-N-ACETYLASE"/>
    <property type="match status" value="1"/>
</dbReference>
<comment type="caution">
    <text evidence="1">The sequence shown here is derived from an EMBL/GenBank/DDBJ whole genome shotgun (WGS) entry which is preliminary data.</text>
</comment>
<dbReference type="InterPro" id="IPR003737">
    <property type="entry name" value="GlcNAc_PI_deacetylase-related"/>
</dbReference>
<reference evidence="1 2" key="1">
    <citation type="journal article" date="2016" name="Nat. Commun.">
        <title>Thousands of microbial genomes shed light on interconnected biogeochemical processes in an aquifer system.</title>
        <authorList>
            <person name="Anantharaman K."/>
            <person name="Brown C.T."/>
            <person name="Hug L.A."/>
            <person name="Sharon I."/>
            <person name="Castelle C.J."/>
            <person name="Probst A.J."/>
            <person name="Thomas B.C."/>
            <person name="Singh A."/>
            <person name="Wilkins M.J."/>
            <person name="Karaoz U."/>
            <person name="Brodie E.L."/>
            <person name="Williams K.H."/>
            <person name="Hubbard S.S."/>
            <person name="Banfield J.F."/>
        </authorList>
    </citation>
    <scope>NUCLEOTIDE SEQUENCE [LARGE SCALE GENOMIC DNA]</scope>
</reference>
<dbReference type="Pfam" id="PF02585">
    <property type="entry name" value="PIG-L"/>
    <property type="match status" value="1"/>
</dbReference>
<evidence type="ECO:0000313" key="2">
    <source>
        <dbReference type="Proteomes" id="UP000178870"/>
    </source>
</evidence>
<dbReference type="InterPro" id="IPR024078">
    <property type="entry name" value="LmbE-like_dom_sf"/>
</dbReference>
<dbReference type="SUPFAM" id="SSF102588">
    <property type="entry name" value="LmbE-like"/>
    <property type="match status" value="1"/>
</dbReference>
<sequence>MYSYKDIFGDKKRVLFVMAHPDDADVFFGGIISLLRQDKKEVFVLVMTNGCRGSRDNHISEDALAEARTGEQKNALKQYGVPGTNFISLNYKDGEAENNMELIGKIAYVVRKFKPDIVCTHNPNSFFSKSFTQDHYHVNHKDHRICGTSTMDAVYPFSRDRSFFIEHTQEGLHPHIVRAMLFTATPEQINTKIDIEKVIKTKKNGMAKHKSQFNKEKIEEILGHFKDGKNDVERGFYIKLG</sequence>
<name>A0A1F7Z1Z5_9BACT</name>
<dbReference type="Proteomes" id="UP000178870">
    <property type="component" value="Unassembled WGS sequence"/>
</dbReference>
<protein>
    <recommendedName>
        <fullName evidence="3">GlcNAc-PI de-N-acetylase</fullName>
    </recommendedName>
</protein>
<dbReference type="GO" id="GO:0016811">
    <property type="term" value="F:hydrolase activity, acting on carbon-nitrogen (but not peptide) bonds, in linear amides"/>
    <property type="evidence" value="ECO:0007669"/>
    <property type="project" value="TreeGrafter"/>
</dbReference>
<evidence type="ECO:0008006" key="3">
    <source>
        <dbReference type="Google" id="ProtNLM"/>
    </source>
</evidence>
<accession>A0A1F7Z1Z5</accession>
<dbReference type="PANTHER" id="PTHR12993">
    <property type="entry name" value="N-ACETYLGLUCOSAMINYL-PHOSPHATIDYLINOSITOL DE-N-ACETYLASE-RELATED"/>
    <property type="match status" value="1"/>
</dbReference>